<organism evidence="1 2">
    <name type="scientific">Solanum verrucosum</name>
    <dbReference type="NCBI Taxonomy" id="315347"/>
    <lineage>
        <taxon>Eukaryota</taxon>
        <taxon>Viridiplantae</taxon>
        <taxon>Streptophyta</taxon>
        <taxon>Embryophyta</taxon>
        <taxon>Tracheophyta</taxon>
        <taxon>Spermatophyta</taxon>
        <taxon>Magnoliopsida</taxon>
        <taxon>eudicotyledons</taxon>
        <taxon>Gunneridae</taxon>
        <taxon>Pentapetalae</taxon>
        <taxon>asterids</taxon>
        <taxon>lamiids</taxon>
        <taxon>Solanales</taxon>
        <taxon>Solanaceae</taxon>
        <taxon>Solanoideae</taxon>
        <taxon>Solaneae</taxon>
        <taxon>Solanum</taxon>
    </lineage>
</organism>
<evidence type="ECO:0000313" key="1">
    <source>
        <dbReference type="EMBL" id="WMV24132.1"/>
    </source>
</evidence>
<proteinExistence type="predicted"/>
<keyword evidence="2" id="KW-1185">Reference proteome</keyword>
<dbReference type="EMBL" id="CP133615">
    <property type="protein sequence ID" value="WMV24132.1"/>
    <property type="molecule type" value="Genomic_DNA"/>
</dbReference>
<name>A0AAF0QI34_SOLVR</name>
<dbReference type="Proteomes" id="UP001234989">
    <property type="component" value="Chromosome 4"/>
</dbReference>
<evidence type="ECO:0000313" key="2">
    <source>
        <dbReference type="Proteomes" id="UP001234989"/>
    </source>
</evidence>
<protein>
    <submittedName>
        <fullName evidence="1">Uncharacterized protein</fullName>
    </submittedName>
</protein>
<accession>A0AAF0QI34</accession>
<gene>
    <name evidence="1" type="ORF">MTR67_017517</name>
</gene>
<sequence length="15" mass="1738">MVLECHPRPRCRLGA</sequence>
<reference evidence="1" key="1">
    <citation type="submission" date="2023-08" db="EMBL/GenBank/DDBJ databases">
        <title>A de novo genome assembly of Solanum verrucosum Schlechtendal, a Mexican diploid species geographically isolated from the other diploid A-genome species in potato relatives.</title>
        <authorList>
            <person name="Hosaka K."/>
        </authorList>
    </citation>
    <scope>NUCLEOTIDE SEQUENCE</scope>
    <source>
        <tissue evidence="1">Young leaves</tissue>
    </source>
</reference>